<keyword evidence="6" id="KW-0016">Alginate biosynthesis</keyword>
<evidence type="ECO:0000259" key="7">
    <source>
        <dbReference type="Pfam" id="PF16822"/>
    </source>
</evidence>
<evidence type="ECO:0000313" key="8">
    <source>
        <dbReference type="EMBL" id="MCW3783875.1"/>
    </source>
</evidence>
<dbReference type="InterPro" id="IPR040632">
    <property type="entry name" value="Sulfotransfer_4"/>
</dbReference>
<dbReference type="EMBL" id="JAPDOG010000026">
    <property type="protein sequence ID" value="MCW3783875.1"/>
    <property type="molecule type" value="Genomic_DNA"/>
</dbReference>
<organism evidence="8 9">
    <name type="scientific">Defluviimonas salinarum</name>
    <dbReference type="NCBI Taxonomy" id="2992147"/>
    <lineage>
        <taxon>Bacteria</taxon>
        <taxon>Pseudomonadati</taxon>
        <taxon>Pseudomonadota</taxon>
        <taxon>Alphaproteobacteria</taxon>
        <taxon>Rhodobacterales</taxon>
        <taxon>Paracoccaceae</taxon>
        <taxon>Albidovulum</taxon>
    </lineage>
</organism>
<dbReference type="Pfam" id="PF16822">
    <property type="entry name" value="ALGX"/>
    <property type="match status" value="1"/>
</dbReference>
<feature type="domain" description="AlgX/AlgJ SGNH hydrolase-like" evidence="7">
    <location>
        <begin position="247"/>
        <end position="391"/>
    </location>
</feature>
<dbReference type="Pfam" id="PF17784">
    <property type="entry name" value="Sulfotransfer_4"/>
    <property type="match status" value="1"/>
</dbReference>
<dbReference type="InterPro" id="IPR031811">
    <property type="entry name" value="ALGX/ALGJ_SGNH-like"/>
</dbReference>
<evidence type="ECO:0000256" key="1">
    <source>
        <dbReference type="ARBA" id="ARBA00004418"/>
    </source>
</evidence>
<dbReference type="RefSeq" id="WP_264773252.1">
    <property type="nucleotide sequence ID" value="NZ_JAPDOG010000026.1"/>
</dbReference>
<accession>A0ABT3J860</accession>
<proteinExistence type="predicted"/>
<evidence type="ECO:0000256" key="2">
    <source>
        <dbReference type="ARBA" id="ARBA00005182"/>
    </source>
</evidence>
<comment type="pathway">
    <text evidence="2">Glycan biosynthesis; alginate biosynthesis.</text>
</comment>
<keyword evidence="4" id="KW-0732">Signal</keyword>
<dbReference type="PANTHER" id="PTHR36978:SF4">
    <property type="entry name" value="P-LOOP CONTAINING NUCLEOSIDE TRIPHOSPHATE HYDROLASE PROTEIN"/>
    <property type="match status" value="1"/>
</dbReference>
<evidence type="ECO:0000256" key="4">
    <source>
        <dbReference type="ARBA" id="ARBA00022729"/>
    </source>
</evidence>
<gene>
    <name evidence="8" type="ORF">OM960_20275</name>
</gene>
<reference evidence="8 9" key="1">
    <citation type="submission" date="2022-10" db="EMBL/GenBank/DDBJ databases">
        <title>Defluviimonas sp. CAU 1641 isolated from mud.</title>
        <authorList>
            <person name="Kim W."/>
        </authorList>
    </citation>
    <scope>NUCLEOTIDE SEQUENCE [LARGE SCALE GENOMIC DNA]</scope>
    <source>
        <strain evidence="8 9">CAU 1641</strain>
    </source>
</reference>
<dbReference type="InterPro" id="IPR027417">
    <property type="entry name" value="P-loop_NTPase"/>
</dbReference>
<sequence>MNKDVHPKVFVLGDSRTGTTSIHRFLLGAGYRSIHYYFKESGVIENSESDQLINVHLTDNWARLKKFIDDSGFDAFSDYPTRTYYKELMDAYPDAYFILSTRKNVEVWQRSMTEFMTKFGIALDILNLSNIYVELNERIRVLAGERGVRFCEINIDDDNSKNSLILSEFLELKEVLQLGRENASISYDVRLWSARSSMFNIGEGDVITYVEKCCFPHKGMLSEYGWVFLVNDSSDYMRYLFGQLRWTEAQLQFAMGTLKSRHASLGQRGCQYLKFVIPEKSAIYPEYLPKVFGGMQVDKERPAQLLMDAGVPGFSYLADIFHDAKSLGFLYFKGDSHTNWLGAFVAYLHIAERLNSSLADGWQKAPIGFSQLMPKIAGYEGDIAAQLPEDQARIIKTTWGPITPEGVFEYLVSYELPNEARKAQQVAAPKEYIDSLGERPLLVFENGESNLPRAVIFRDSTSDFIIPLLAEHFSRSVFVWHKGQVYDDIIEREEPDVVIHIMAERFFSEYKVFPPFSKVLPSNLDSDIDRERVRTETRSNEKGVVRKLISLMRSIRAKS</sequence>
<keyword evidence="3" id="KW-0808">Transferase</keyword>
<comment type="subcellular location">
    <subcellularLocation>
        <location evidence="1">Periplasm</location>
    </subcellularLocation>
</comment>
<keyword evidence="9" id="KW-1185">Reference proteome</keyword>
<evidence type="ECO:0000256" key="3">
    <source>
        <dbReference type="ARBA" id="ARBA00022679"/>
    </source>
</evidence>
<evidence type="ECO:0000313" key="9">
    <source>
        <dbReference type="Proteomes" id="UP001207582"/>
    </source>
</evidence>
<evidence type="ECO:0000256" key="6">
    <source>
        <dbReference type="ARBA" id="ARBA00022841"/>
    </source>
</evidence>
<dbReference type="PANTHER" id="PTHR36978">
    <property type="entry name" value="P-LOOP CONTAINING NUCLEOTIDE TRIPHOSPHATE HYDROLASE"/>
    <property type="match status" value="1"/>
</dbReference>
<comment type="caution">
    <text evidence="8">The sequence shown here is derived from an EMBL/GenBank/DDBJ whole genome shotgun (WGS) entry which is preliminary data.</text>
</comment>
<dbReference type="Proteomes" id="UP001207582">
    <property type="component" value="Unassembled WGS sequence"/>
</dbReference>
<name>A0ABT3J860_9RHOB</name>
<protein>
    <recommendedName>
        <fullName evidence="7">AlgX/AlgJ SGNH hydrolase-like domain-containing protein</fullName>
    </recommendedName>
</protein>
<keyword evidence="5" id="KW-0574">Periplasm</keyword>
<evidence type="ECO:0000256" key="5">
    <source>
        <dbReference type="ARBA" id="ARBA00022764"/>
    </source>
</evidence>
<dbReference type="Gene3D" id="3.40.50.300">
    <property type="entry name" value="P-loop containing nucleotide triphosphate hydrolases"/>
    <property type="match status" value="1"/>
</dbReference>
<dbReference type="SUPFAM" id="SSF52540">
    <property type="entry name" value="P-loop containing nucleoside triphosphate hydrolases"/>
    <property type="match status" value="1"/>
</dbReference>